<evidence type="ECO:0000313" key="3">
    <source>
        <dbReference type="Proteomes" id="UP000216897"/>
    </source>
</evidence>
<reference evidence="2 3" key="1">
    <citation type="submission" date="2017-08" db="EMBL/GenBank/DDBJ databases">
        <title>Genomic and metabolic characterisation of spoilage-associated Pseudomonas species.</title>
        <authorList>
            <person name="Stanborough T."/>
            <person name="Fegan N."/>
            <person name="Powell S.M."/>
            <person name="Singh T."/>
            <person name="Tamplin M.L."/>
            <person name="Chandry P.S."/>
        </authorList>
    </citation>
    <scope>NUCLEOTIDE SEQUENCE [LARGE SCALE GENOMIC DNA]</scope>
    <source>
        <strain evidence="2 3">L1814</strain>
    </source>
</reference>
<proteinExistence type="predicted"/>
<dbReference type="EMBL" id="NQKG01000004">
    <property type="protein sequence ID" value="OZY56024.1"/>
    <property type="molecule type" value="Genomic_DNA"/>
</dbReference>
<accession>A0ABX4GPF5</accession>
<evidence type="ECO:0000256" key="1">
    <source>
        <dbReference type="SAM" id="Coils"/>
    </source>
</evidence>
<feature type="coiled-coil region" evidence="1">
    <location>
        <begin position="1"/>
        <end position="28"/>
    </location>
</feature>
<evidence type="ECO:0000313" key="2">
    <source>
        <dbReference type="EMBL" id="OZY56024.1"/>
    </source>
</evidence>
<dbReference type="RefSeq" id="WP_095022755.1">
    <property type="nucleotide sequence ID" value="NZ_JAAQXW010000005.1"/>
</dbReference>
<keyword evidence="1" id="KW-0175">Coiled coil</keyword>
<sequence length="95" mass="10601">MGKMIRGLDKLQRDLTEAEKALKELNGTLGSVAYDAHDPLSIEQPITKMHQEIDARVGSYASNPIVRPIVDQFKETVRQRIIDKAVEKRLGGGDE</sequence>
<organism evidence="2 3">
    <name type="scientific">Pseudomonas lundensis</name>
    <dbReference type="NCBI Taxonomy" id="86185"/>
    <lineage>
        <taxon>Bacteria</taxon>
        <taxon>Pseudomonadati</taxon>
        <taxon>Pseudomonadota</taxon>
        <taxon>Gammaproteobacteria</taxon>
        <taxon>Pseudomonadales</taxon>
        <taxon>Pseudomonadaceae</taxon>
        <taxon>Pseudomonas</taxon>
    </lineage>
</organism>
<name>A0ABX4GPF5_9PSED</name>
<gene>
    <name evidence="2" type="ORF">CJF38_06210</name>
</gene>
<protein>
    <submittedName>
        <fullName evidence="2">Uncharacterized protein</fullName>
    </submittedName>
</protein>
<comment type="caution">
    <text evidence="2">The sequence shown here is derived from an EMBL/GenBank/DDBJ whole genome shotgun (WGS) entry which is preliminary data.</text>
</comment>
<dbReference type="Proteomes" id="UP000216897">
    <property type="component" value="Unassembled WGS sequence"/>
</dbReference>
<keyword evidence="3" id="KW-1185">Reference proteome</keyword>